<organism evidence="4 5">
    <name type="scientific">Magallana gigas</name>
    <name type="common">Pacific oyster</name>
    <name type="synonym">Crassostrea gigas</name>
    <dbReference type="NCBI Taxonomy" id="29159"/>
    <lineage>
        <taxon>Eukaryota</taxon>
        <taxon>Metazoa</taxon>
        <taxon>Spiralia</taxon>
        <taxon>Lophotrochozoa</taxon>
        <taxon>Mollusca</taxon>
        <taxon>Bivalvia</taxon>
        <taxon>Autobranchia</taxon>
        <taxon>Pteriomorphia</taxon>
        <taxon>Ostreida</taxon>
        <taxon>Ostreoidea</taxon>
        <taxon>Ostreidae</taxon>
        <taxon>Magallana</taxon>
    </lineage>
</organism>
<protein>
    <recommendedName>
        <fullName evidence="3">B box-type domain-containing protein</fullName>
    </recommendedName>
</protein>
<dbReference type="SMART" id="SM00336">
    <property type="entry name" value="BBOX"/>
    <property type="match status" value="1"/>
</dbReference>
<evidence type="ECO:0000313" key="4">
    <source>
        <dbReference type="EnsemblMetazoa" id="G27719.1:cds"/>
    </source>
</evidence>
<keyword evidence="2" id="KW-0175">Coiled coil</keyword>
<evidence type="ECO:0000259" key="3">
    <source>
        <dbReference type="PROSITE" id="PS50119"/>
    </source>
</evidence>
<dbReference type="InterPro" id="IPR011042">
    <property type="entry name" value="6-blade_b-propeller_TolB-like"/>
</dbReference>
<feature type="coiled-coil region" evidence="2">
    <location>
        <begin position="454"/>
        <end position="481"/>
    </location>
</feature>
<evidence type="ECO:0000256" key="2">
    <source>
        <dbReference type="SAM" id="Coils"/>
    </source>
</evidence>
<dbReference type="Gene3D" id="3.30.160.60">
    <property type="entry name" value="Classic Zinc Finger"/>
    <property type="match status" value="1"/>
</dbReference>
<keyword evidence="1" id="KW-0862">Zinc</keyword>
<dbReference type="PANTHER" id="PTHR25462:SF296">
    <property type="entry name" value="MEIOTIC P26, ISOFORM F"/>
    <property type="match status" value="1"/>
</dbReference>
<name>A0A8W8LEE3_MAGGI</name>
<dbReference type="GO" id="GO:0008270">
    <property type="term" value="F:zinc ion binding"/>
    <property type="evidence" value="ECO:0007669"/>
    <property type="project" value="UniProtKB-KW"/>
</dbReference>
<dbReference type="PROSITE" id="PS50119">
    <property type="entry name" value="ZF_BBOX"/>
    <property type="match status" value="1"/>
</dbReference>
<feature type="coiled-coil region" evidence="2">
    <location>
        <begin position="382"/>
        <end position="430"/>
    </location>
</feature>
<dbReference type="PANTHER" id="PTHR25462">
    <property type="entry name" value="BONUS, ISOFORM C-RELATED"/>
    <property type="match status" value="1"/>
</dbReference>
<evidence type="ECO:0000256" key="1">
    <source>
        <dbReference type="PROSITE-ProRule" id="PRU00024"/>
    </source>
</evidence>
<reference evidence="4" key="1">
    <citation type="submission" date="2022-08" db="UniProtKB">
        <authorList>
            <consortium name="EnsemblMetazoa"/>
        </authorList>
    </citation>
    <scope>IDENTIFICATION</scope>
    <source>
        <strain evidence="4">05x7-T-G4-1.051#20</strain>
    </source>
</reference>
<dbReference type="InterPro" id="IPR047153">
    <property type="entry name" value="TRIM45/56/19-like"/>
</dbReference>
<feature type="domain" description="B box-type" evidence="3">
    <location>
        <begin position="326"/>
        <end position="367"/>
    </location>
</feature>
<evidence type="ECO:0000313" key="5">
    <source>
        <dbReference type="Proteomes" id="UP000005408"/>
    </source>
</evidence>
<dbReference type="InterPro" id="IPR000315">
    <property type="entry name" value="Znf_B-box"/>
</dbReference>
<proteinExistence type="predicted"/>
<dbReference type="AlphaFoldDB" id="A0A8W8LEE3"/>
<dbReference type="Gene3D" id="2.120.10.30">
    <property type="entry name" value="TolB, C-terminal domain"/>
    <property type="match status" value="1"/>
</dbReference>
<keyword evidence="1" id="KW-0479">Metal-binding</keyword>
<dbReference type="SUPFAM" id="SSF57845">
    <property type="entry name" value="B-box zinc-binding domain"/>
    <property type="match status" value="1"/>
</dbReference>
<accession>A0A8W8LEE3</accession>
<dbReference type="EnsemblMetazoa" id="G27719.1">
    <property type="protein sequence ID" value="G27719.1:cds"/>
    <property type="gene ID" value="G27719"/>
</dbReference>
<dbReference type="Pfam" id="PF00643">
    <property type="entry name" value="zf-B_box"/>
    <property type="match status" value="1"/>
</dbReference>
<sequence>MDLYQRKQGKWKLYYRQAEAIKFFPLRDEDAEDLLSKYTTAVLTEQDYSCDQALREEIAQSLDNDGAISILTDARHGFRKNSKDTNVVCIGNATHKVIREEHVTRTDDQCAQRHEILGTRRLYEFFDSNIPSIGGPVTVHLHAHDRNASINKFIRDERPDTTNQNDTWHAAKAAEKEISKVAKGPKKNHRCSWHEEVTDKVHSISFGDDSYKMRTALAICDWNENVDRHNTSVYETLSGEEKKTLVRRTYAYRHKIWCRKLEVRMGTTYRVRRCFCSSEQHEVKYYCTFCNEHVGKECLLPHLLSSPKTENGHNILEIRDKITGAVHRRSCEKHLSKTTTAYCDTCRCSICHECKAQEHRDHEIFLISELLKKNIYGIKESYSFLSKKAKLWENKSNELQQKIQFFENNYNKVRQQIKRFAKELHEVVDQWKNEKFCQAEKEKNNTFNHIKQQLSFIQDNVNKIRKRMKEKKNLLRNLDALHNPELLPSENFDDLTSSIDIPPLGIEMNLSTSKLDVDMICQYADITLSTPSFVLNESNIVKVDSKHLEDKIILDIACSSHCETAYVSVEGTKKISEINTNGNVVENFLTKCSPRYTAPCSDGVTYVNPEKKSVFVNTSKSPNKAQKFICKDDKVEGVWYPRGIASKANNELIVCYKSWTERRGKVCVVNDLGKDVESFEYDDNNEPLYRDPRYITENKPNGDICVTDTIRKILIAVESSGKYKYSYSKSYDDLKFNPQNICADSEGRLLLLDVDHQTSIIHVLSADGQFLRFVMSNHFRSVTAMSIDTKDRLWIANRENDKTKIKLINQLK</sequence>
<dbReference type="SUPFAM" id="SSF101898">
    <property type="entry name" value="NHL repeat"/>
    <property type="match status" value="1"/>
</dbReference>
<keyword evidence="1" id="KW-0863">Zinc-finger</keyword>
<dbReference type="Proteomes" id="UP000005408">
    <property type="component" value="Unassembled WGS sequence"/>
</dbReference>
<keyword evidence="5" id="KW-1185">Reference proteome</keyword>